<dbReference type="EMBL" id="JBHFNQ010000206">
    <property type="protein sequence ID" value="MFB2880595.1"/>
    <property type="molecule type" value="Genomic_DNA"/>
</dbReference>
<gene>
    <name evidence="2" type="ORF">ACE1CC_27415</name>
</gene>
<evidence type="ECO:0000313" key="2">
    <source>
        <dbReference type="EMBL" id="MFB2880595.1"/>
    </source>
</evidence>
<evidence type="ECO:0000313" key="3">
    <source>
        <dbReference type="Proteomes" id="UP001576774"/>
    </source>
</evidence>
<protein>
    <submittedName>
        <fullName evidence="2">HNH endonuclease</fullName>
    </submittedName>
</protein>
<dbReference type="CDD" id="cd00085">
    <property type="entry name" value="HNHc"/>
    <property type="match status" value="1"/>
</dbReference>
<organism evidence="2 3">
    <name type="scientific">Floridaenema aerugineum BLCC-F46</name>
    <dbReference type="NCBI Taxonomy" id="3153654"/>
    <lineage>
        <taxon>Bacteria</taxon>
        <taxon>Bacillati</taxon>
        <taxon>Cyanobacteriota</taxon>
        <taxon>Cyanophyceae</taxon>
        <taxon>Oscillatoriophycideae</taxon>
        <taxon>Aerosakkonematales</taxon>
        <taxon>Aerosakkonemataceae</taxon>
        <taxon>Floridanema</taxon>
        <taxon>Floridanema aerugineum</taxon>
    </lineage>
</organism>
<dbReference type="GO" id="GO:0004519">
    <property type="term" value="F:endonuclease activity"/>
    <property type="evidence" value="ECO:0007669"/>
    <property type="project" value="UniProtKB-KW"/>
</dbReference>
<dbReference type="RefSeq" id="WP_413273606.1">
    <property type="nucleotide sequence ID" value="NZ_JBHFNQ010000206.1"/>
</dbReference>
<dbReference type="InterPro" id="IPR002711">
    <property type="entry name" value="HNH"/>
</dbReference>
<keyword evidence="2" id="KW-0378">Hydrolase</keyword>
<feature type="domain" description="HNH nuclease" evidence="1">
    <location>
        <begin position="7"/>
        <end position="62"/>
    </location>
</feature>
<dbReference type="Proteomes" id="UP001576774">
    <property type="component" value="Unassembled WGS sequence"/>
</dbReference>
<dbReference type="Pfam" id="PF01844">
    <property type="entry name" value="HNH"/>
    <property type="match status" value="1"/>
</dbReference>
<name>A0ABV4XCS7_9CYAN</name>
<proteinExistence type="predicted"/>
<dbReference type="SMART" id="SM00507">
    <property type="entry name" value="HNHc"/>
    <property type="match status" value="1"/>
</dbReference>
<dbReference type="PANTHER" id="PTHR33877:SF1">
    <property type="entry name" value="TYPE IV METHYL-DIRECTED RESTRICTION ENZYME ECOKMCRA"/>
    <property type="match status" value="1"/>
</dbReference>
<dbReference type="InterPro" id="IPR052892">
    <property type="entry name" value="NA-targeting_endonuclease"/>
</dbReference>
<keyword evidence="3" id="KW-1185">Reference proteome</keyword>
<keyword evidence="2" id="KW-0255">Endonuclease</keyword>
<dbReference type="InterPro" id="IPR003615">
    <property type="entry name" value="HNH_nuc"/>
</dbReference>
<accession>A0ABV4XCS7</accession>
<evidence type="ECO:0000259" key="1">
    <source>
        <dbReference type="SMART" id="SM00507"/>
    </source>
</evidence>
<dbReference type="PANTHER" id="PTHR33877">
    <property type="entry name" value="SLL1193 PROTEIN"/>
    <property type="match status" value="1"/>
</dbReference>
<sequence length="137" mass="15892">MTYISAALRRLVEERANYRCEYCLLPASVAFFPHEVDHVIAEKHGGATDADNLALACWRCNRHKGSDLGSFDPQTKAFSFLFNPRTQEWNEHFRLEEVTIVGLTPEGRTTVNLLQLNSDERLAERQRLLERDSRWQQ</sequence>
<reference evidence="2 3" key="1">
    <citation type="submission" date="2024-09" db="EMBL/GenBank/DDBJ databases">
        <title>Floridaenema gen nov. (Aerosakkonemataceae, Aerosakkonematales ord. nov., Cyanobacteria) from benthic tropical and subtropical fresh waters, with the description of four new species.</title>
        <authorList>
            <person name="Moretto J.A."/>
            <person name="Berthold D.E."/>
            <person name="Lefler F.W."/>
            <person name="Huang I.-S."/>
            <person name="Laughinghouse H. IV."/>
        </authorList>
    </citation>
    <scope>NUCLEOTIDE SEQUENCE [LARGE SCALE GENOMIC DNA]</scope>
    <source>
        <strain evidence="2 3">BLCC-F46</strain>
    </source>
</reference>
<keyword evidence="2" id="KW-0540">Nuclease</keyword>
<dbReference type="Gene3D" id="1.10.30.50">
    <property type="match status" value="1"/>
</dbReference>
<comment type="caution">
    <text evidence="2">The sequence shown here is derived from an EMBL/GenBank/DDBJ whole genome shotgun (WGS) entry which is preliminary data.</text>
</comment>